<dbReference type="InterPro" id="IPR001584">
    <property type="entry name" value="Integrase_cat-core"/>
</dbReference>
<dbReference type="InterPro" id="IPR050951">
    <property type="entry name" value="Retrovirus_Pol_polyprotein"/>
</dbReference>
<accession>A0AAF0TY91</accession>
<dbReference type="GO" id="GO:0003676">
    <property type="term" value="F:nucleic acid binding"/>
    <property type="evidence" value="ECO:0007669"/>
    <property type="project" value="InterPro"/>
</dbReference>
<dbReference type="EMBL" id="CP133616">
    <property type="protein sequence ID" value="WMV29513.1"/>
    <property type="molecule type" value="Genomic_DNA"/>
</dbReference>
<gene>
    <name evidence="3" type="ORF">MTR67_022898</name>
</gene>
<protein>
    <recommendedName>
        <fullName evidence="2">Integrase catalytic domain-containing protein</fullName>
    </recommendedName>
</protein>
<dbReference type="GO" id="GO:0015074">
    <property type="term" value="P:DNA integration"/>
    <property type="evidence" value="ECO:0007669"/>
    <property type="project" value="InterPro"/>
</dbReference>
<reference evidence="3" key="1">
    <citation type="submission" date="2023-08" db="EMBL/GenBank/DDBJ databases">
        <title>A de novo genome assembly of Solanum verrucosum Schlechtendal, a Mexican diploid species geographically isolated from the other diploid A-genome species in potato relatives.</title>
        <authorList>
            <person name="Hosaka K."/>
        </authorList>
    </citation>
    <scope>NUCLEOTIDE SEQUENCE</scope>
    <source>
        <tissue evidence="3">Young leaves</tissue>
    </source>
</reference>
<evidence type="ECO:0000313" key="3">
    <source>
        <dbReference type="EMBL" id="WMV29513.1"/>
    </source>
</evidence>
<organism evidence="3 4">
    <name type="scientific">Solanum verrucosum</name>
    <dbReference type="NCBI Taxonomy" id="315347"/>
    <lineage>
        <taxon>Eukaryota</taxon>
        <taxon>Viridiplantae</taxon>
        <taxon>Streptophyta</taxon>
        <taxon>Embryophyta</taxon>
        <taxon>Tracheophyta</taxon>
        <taxon>Spermatophyta</taxon>
        <taxon>Magnoliopsida</taxon>
        <taxon>eudicotyledons</taxon>
        <taxon>Gunneridae</taxon>
        <taxon>Pentapetalae</taxon>
        <taxon>asterids</taxon>
        <taxon>lamiids</taxon>
        <taxon>Solanales</taxon>
        <taxon>Solanaceae</taxon>
        <taxon>Solanoideae</taxon>
        <taxon>Solaneae</taxon>
        <taxon>Solanum</taxon>
    </lineage>
</organism>
<keyword evidence="4" id="KW-1185">Reference proteome</keyword>
<evidence type="ECO:0000259" key="2">
    <source>
        <dbReference type="PROSITE" id="PS50994"/>
    </source>
</evidence>
<dbReference type="InterPro" id="IPR036397">
    <property type="entry name" value="RNaseH_sf"/>
</dbReference>
<proteinExistence type="predicted"/>
<evidence type="ECO:0000256" key="1">
    <source>
        <dbReference type="SAM" id="MobiDB-lite"/>
    </source>
</evidence>
<dbReference type="SUPFAM" id="SSF53098">
    <property type="entry name" value="Ribonuclease H-like"/>
    <property type="match status" value="1"/>
</dbReference>
<dbReference type="PANTHER" id="PTHR37984">
    <property type="entry name" value="PROTEIN CBG26694"/>
    <property type="match status" value="1"/>
</dbReference>
<dbReference type="AlphaFoldDB" id="A0AAF0TY91"/>
<feature type="region of interest" description="Disordered" evidence="1">
    <location>
        <begin position="93"/>
        <end position="151"/>
    </location>
</feature>
<sequence length="151" mass="16595">MTKSAHFLSVNTTYSTKDYARLYSQELVRIHGAPVSIISGRGAQFTAQFWKSFKKGLGSKVNLSIAFHPQTDGQAEHIIQTLEDMLRVCVDTPKTQGEQLDPNAKTRARADPAEPFATSAGSHTQSRKQISISRLKIKPSAGKAPINRSIK</sequence>
<dbReference type="InterPro" id="IPR012337">
    <property type="entry name" value="RNaseH-like_sf"/>
</dbReference>
<name>A0AAF0TY91_SOLVR</name>
<feature type="compositionally biased region" description="Polar residues" evidence="1">
    <location>
        <begin position="119"/>
        <end position="132"/>
    </location>
</feature>
<dbReference type="PANTHER" id="PTHR37984:SF5">
    <property type="entry name" value="PROTEIN NYNRIN-LIKE"/>
    <property type="match status" value="1"/>
</dbReference>
<evidence type="ECO:0000313" key="4">
    <source>
        <dbReference type="Proteomes" id="UP001234989"/>
    </source>
</evidence>
<dbReference type="PROSITE" id="PS50994">
    <property type="entry name" value="INTEGRASE"/>
    <property type="match status" value="1"/>
</dbReference>
<feature type="domain" description="Integrase catalytic" evidence="2">
    <location>
        <begin position="1"/>
        <end position="151"/>
    </location>
</feature>
<dbReference type="Proteomes" id="UP001234989">
    <property type="component" value="Chromosome 5"/>
</dbReference>
<dbReference type="Gene3D" id="3.30.420.10">
    <property type="entry name" value="Ribonuclease H-like superfamily/Ribonuclease H"/>
    <property type="match status" value="1"/>
</dbReference>